<dbReference type="PROSITE" id="PS51257">
    <property type="entry name" value="PROKAR_LIPOPROTEIN"/>
    <property type="match status" value="1"/>
</dbReference>
<name>A0A7M2Y618_9FLAO</name>
<sequence length="308" mass="35656">MKYIFLFVSLFLILSCDKKDLTDKEVLEIIHADKNYEDLQLKTDFLTGENFIDSIKSFRKIIAKENLKPIFKADLNGDGKQDYLVNLEYKKDSTNENLVRFIDDDAKNCVVLLSSSNGYKILSAGKKRVYDIFSAKIINYNGQNLIKVLNFIPRFDDLNNILKFDTLMVTNNQLTEFANKRSNNNISEIKFTQYGGYAPGVYFTLSFKKDSIILNSKFYKKLKGNFVGNKNQDFQNLGLYLNNIDFKNLEERYSIGCCDHSAIETKVVYDNGKIKTIYDYGEKGSLGLLKFYDSIHAIMEKQKWQKIE</sequence>
<keyword evidence="3" id="KW-1185">Reference proteome</keyword>
<reference evidence="2 3" key="1">
    <citation type="submission" date="2019-05" db="EMBL/GenBank/DDBJ databases">
        <title>Chryseobacterium sp. isolated from King George Island, maritime Antarctica.</title>
        <authorList>
            <person name="Peng X."/>
        </authorList>
    </citation>
    <scope>NUCLEOTIDE SEQUENCE [LARGE SCALE GENOMIC DNA]</scope>
    <source>
        <strain evidence="2 3">7-3A</strain>
    </source>
</reference>
<dbReference type="Proteomes" id="UP000594195">
    <property type="component" value="Chromosome"/>
</dbReference>
<dbReference type="KEGG" id="kfa:Q73A0000_01485"/>
<protein>
    <recommendedName>
        <fullName evidence="1">DUF6438 domain-containing protein</fullName>
    </recommendedName>
</protein>
<organism evidence="2 3">
    <name type="scientific">Kaistella flava</name>
    <name type="common">ex Peng et al. 2021</name>
    <dbReference type="NCBI Taxonomy" id="2038776"/>
    <lineage>
        <taxon>Bacteria</taxon>
        <taxon>Pseudomonadati</taxon>
        <taxon>Bacteroidota</taxon>
        <taxon>Flavobacteriia</taxon>
        <taxon>Flavobacteriales</taxon>
        <taxon>Weeksellaceae</taxon>
        <taxon>Chryseobacterium group</taxon>
        <taxon>Kaistella</taxon>
    </lineage>
</organism>
<feature type="domain" description="DUF6438" evidence="1">
    <location>
        <begin position="203"/>
        <end position="298"/>
    </location>
</feature>
<dbReference type="RefSeq" id="WP_193812325.1">
    <property type="nucleotide sequence ID" value="NZ_CP040442.1"/>
</dbReference>
<dbReference type="Pfam" id="PF20033">
    <property type="entry name" value="DUF6438"/>
    <property type="match status" value="1"/>
</dbReference>
<dbReference type="EMBL" id="CP040442">
    <property type="protein sequence ID" value="QOW09114.1"/>
    <property type="molecule type" value="Genomic_DNA"/>
</dbReference>
<evidence type="ECO:0000313" key="3">
    <source>
        <dbReference type="Proteomes" id="UP000594195"/>
    </source>
</evidence>
<proteinExistence type="predicted"/>
<evidence type="ECO:0000259" key="1">
    <source>
        <dbReference type="Pfam" id="PF20033"/>
    </source>
</evidence>
<dbReference type="AlphaFoldDB" id="A0A7M2Y618"/>
<accession>A0A7M2Y618</accession>
<dbReference type="InterPro" id="IPR045497">
    <property type="entry name" value="DUF6438"/>
</dbReference>
<gene>
    <name evidence="2" type="ORF">Q73A0000_01485</name>
</gene>
<evidence type="ECO:0000313" key="2">
    <source>
        <dbReference type="EMBL" id="QOW09114.1"/>
    </source>
</evidence>